<dbReference type="GO" id="GO:0016020">
    <property type="term" value="C:membrane"/>
    <property type="evidence" value="ECO:0007669"/>
    <property type="project" value="UniProtKB-SubCell"/>
</dbReference>
<feature type="domain" description="Fatty acid hydroxylase" evidence="6">
    <location>
        <begin position="110"/>
        <end position="243"/>
    </location>
</feature>
<evidence type="ECO:0000259" key="6">
    <source>
        <dbReference type="Pfam" id="PF04116"/>
    </source>
</evidence>
<dbReference type="PANTHER" id="PTHR11863">
    <property type="entry name" value="STEROL DESATURASE"/>
    <property type="match status" value="1"/>
</dbReference>
<evidence type="ECO:0000313" key="8">
    <source>
        <dbReference type="Proteomes" id="UP000216063"/>
    </source>
</evidence>
<keyword evidence="3 5" id="KW-1133">Transmembrane helix</keyword>
<feature type="transmembrane region" description="Helical" evidence="5">
    <location>
        <begin position="32"/>
        <end position="52"/>
    </location>
</feature>
<dbReference type="GO" id="GO:0005506">
    <property type="term" value="F:iron ion binding"/>
    <property type="evidence" value="ECO:0007669"/>
    <property type="project" value="InterPro"/>
</dbReference>
<reference evidence="7 8" key="1">
    <citation type="submission" date="2017-07" db="EMBL/GenBank/DDBJ databases">
        <title>The new phylogeny of genus Mycobacterium.</title>
        <authorList>
            <person name="Tortoli E."/>
            <person name="Trovato A."/>
            <person name="Cirillo D.M."/>
        </authorList>
    </citation>
    <scope>NUCLEOTIDE SEQUENCE [LARGE SCALE GENOMIC DNA]</scope>
    <source>
        <strain evidence="7 8">ATCC 33027</strain>
    </source>
</reference>
<dbReference type="OrthoDB" id="9770329at2"/>
<proteinExistence type="predicted"/>
<protein>
    <submittedName>
        <fullName evidence="7">Fatty acid hydroxylase</fullName>
    </submittedName>
</protein>
<evidence type="ECO:0000256" key="1">
    <source>
        <dbReference type="ARBA" id="ARBA00004370"/>
    </source>
</evidence>
<keyword evidence="2 5" id="KW-0812">Transmembrane</keyword>
<dbReference type="Pfam" id="PF04116">
    <property type="entry name" value="FA_hydroxylase"/>
    <property type="match status" value="1"/>
</dbReference>
<evidence type="ECO:0000256" key="5">
    <source>
        <dbReference type="SAM" id="Phobius"/>
    </source>
</evidence>
<dbReference type="EMBL" id="NOZR01000011">
    <property type="protein sequence ID" value="OYN78690.1"/>
    <property type="molecule type" value="Genomic_DNA"/>
</dbReference>
<gene>
    <name evidence="7" type="ORF">CG716_14920</name>
</gene>
<evidence type="ECO:0000256" key="2">
    <source>
        <dbReference type="ARBA" id="ARBA00022692"/>
    </source>
</evidence>
<keyword evidence="8" id="KW-1185">Reference proteome</keyword>
<evidence type="ECO:0000256" key="4">
    <source>
        <dbReference type="ARBA" id="ARBA00023136"/>
    </source>
</evidence>
<sequence>MTTLVRWGYVPFMLIGINSAAAYLGAVRASELWAVALIVTAVACSFAAERLLPYRRQWNSPLDDAGRDSAHAVVNEAFILASVAVIPVLAAIMPSRSLWPAGWPFVAQLLFAILIADFGITTVHLASHRIGWLWRFHAVHHSIRRFYGLNGLMKHPVHQAVEMAAGVLPLILLGLPVHVASALSVCVAVQLLLQHANVDYRVGPLRSVLALNEGHRFHHLKWAGVGDVNFGLFTLIWDHLYRTYAFDPQRRFSTDDLGMAAKPDYPEAYLRQLAEPFRASGACQFRQPEIPSRISDYGRR</sequence>
<evidence type="ECO:0000256" key="3">
    <source>
        <dbReference type="ARBA" id="ARBA00022989"/>
    </source>
</evidence>
<dbReference type="GO" id="GO:0008610">
    <property type="term" value="P:lipid biosynthetic process"/>
    <property type="evidence" value="ECO:0007669"/>
    <property type="project" value="InterPro"/>
</dbReference>
<dbReference type="GO" id="GO:0016491">
    <property type="term" value="F:oxidoreductase activity"/>
    <property type="evidence" value="ECO:0007669"/>
    <property type="project" value="InterPro"/>
</dbReference>
<accession>A0A255DHW2</accession>
<feature type="transmembrane region" description="Helical" evidence="5">
    <location>
        <begin position="73"/>
        <end position="93"/>
    </location>
</feature>
<feature type="transmembrane region" description="Helical" evidence="5">
    <location>
        <begin position="105"/>
        <end position="126"/>
    </location>
</feature>
<name>A0A255DHW2_9MYCO</name>
<comment type="caution">
    <text evidence="7">The sequence shown here is derived from an EMBL/GenBank/DDBJ whole genome shotgun (WGS) entry which is preliminary data.</text>
</comment>
<dbReference type="AlphaFoldDB" id="A0A255DHW2"/>
<dbReference type="InterPro" id="IPR006694">
    <property type="entry name" value="Fatty_acid_hydroxylase"/>
</dbReference>
<dbReference type="Proteomes" id="UP000216063">
    <property type="component" value="Unassembled WGS sequence"/>
</dbReference>
<keyword evidence="4 5" id="KW-0472">Membrane</keyword>
<evidence type="ECO:0000313" key="7">
    <source>
        <dbReference type="EMBL" id="OYN78690.1"/>
    </source>
</evidence>
<organism evidence="7 8">
    <name type="scientific">Mycolicibacterium sphagni</name>
    <dbReference type="NCBI Taxonomy" id="1786"/>
    <lineage>
        <taxon>Bacteria</taxon>
        <taxon>Bacillati</taxon>
        <taxon>Actinomycetota</taxon>
        <taxon>Actinomycetes</taxon>
        <taxon>Mycobacteriales</taxon>
        <taxon>Mycobacteriaceae</taxon>
        <taxon>Mycolicibacterium</taxon>
    </lineage>
</organism>
<comment type="subcellular location">
    <subcellularLocation>
        <location evidence="1">Membrane</location>
    </subcellularLocation>
</comment>
<feature type="transmembrane region" description="Helical" evidence="5">
    <location>
        <begin position="7"/>
        <end position="26"/>
    </location>
</feature>
<dbReference type="InterPro" id="IPR050307">
    <property type="entry name" value="Sterol_Desaturase_Related"/>
</dbReference>
<dbReference type="RefSeq" id="WP_094480867.1">
    <property type="nucleotide sequence ID" value="NZ_NOZR01000011.1"/>
</dbReference>